<feature type="domain" description="Transglycosylase SLT" evidence="3">
    <location>
        <begin position="90"/>
        <end position="377"/>
    </location>
</feature>
<dbReference type="SUPFAM" id="SSF47090">
    <property type="entry name" value="PGBD-like"/>
    <property type="match status" value="1"/>
</dbReference>
<dbReference type="Proteomes" id="UP001624684">
    <property type="component" value="Unassembled WGS sequence"/>
</dbReference>
<accession>A0ABW8U8D2</accession>
<organism evidence="4 5">
    <name type="scientific">Moraxella oculi</name>
    <dbReference type="NCBI Taxonomy" id="2940516"/>
    <lineage>
        <taxon>Bacteria</taxon>
        <taxon>Pseudomonadati</taxon>
        <taxon>Pseudomonadota</taxon>
        <taxon>Gammaproteobacteria</taxon>
        <taxon>Moraxellales</taxon>
        <taxon>Moraxellaceae</taxon>
        <taxon>Moraxella</taxon>
    </lineage>
</organism>
<dbReference type="Pfam" id="PF01471">
    <property type="entry name" value="PG_binding_1"/>
    <property type="match status" value="1"/>
</dbReference>
<dbReference type="RefSeq" id="WP_407068981.1">
    <property type="nucleotide sequence ID" value="NZ_JBJJXE010000005.1"/>
</dbReference>
<evidence type="ECO:0000259" key="2">
    <source>
        <dbReference type="Pfam" id="PF01471"/>
    </source>
</evidence>
<dbReference type="SUPFAM" id="SSF53955">
    <property type="entry name" value="Lysozyme-like"/>
    <property type="match status" value="1"/>
</dbReference>
<proteinExistence type="predicted"/>
<evidence type="ECO:0000313" key="4">
    <source>
        <dbReference type="EMBL" id="MFL1732329.1"/>
    </source>
</evidence>
<protein>
    <submittedName>
        <fullName evidence="4">Lytic murein transglycosylase</fullName>
    </submittedName>
</protein>
<dbReference type="EMBL" id="JBJJXE010000005">
    <property type="protein sequence ID" value="MFL1732329.1"/>
    <property type="molecule type" value="Genomic_DNA"/>
</dbReference>
<dbReference type="Gene3D" id="1.10.530.10">
    <property type="match status" value="1"/>
</dbReference>
<dbReference type="InterPro" id="IPR023346">
    <property type="entry name" value="Lysozyme-like_dom_sf"/>
</dbReference>
<dbReference type="Gene3D" id="1.10.101.10">
    <property type="entry name" value="PGBD-like superfamily/PGBD"/>
    <property type="match status" value="1"/>
</dbReference>
<dbReference type="PANTHER" id="PTHR30163:SF8">
    <property type="entry name" value="LYTIC MUREIN TRANSGLYCOSYLASE"/>
    <property type="match status" value="1"/>
</dbReference>
<dbReference type="InterPro" id="IPR031304">
    <property type="entry name" value="SLT_2"/>
</dbReference>
<evidence type="ECO:0000256" key="1">
    <source>
        <dbReference type="SAM" id="SignalP"/>
    </source>
</evidence>
<dbReference type="InterPro" id="IPR036366">
    <property type="entry name" value="PGBDSf"/>
</dbReference>
<dbReference type="NCBIfam" id="TIGR02283">
    <property type="entry name" value="MltB_2"/>
    <property type="match status" value="1"/>
</dbReference>
<keyword evidence="5" id="KW-1185">Reference proteome</keyword>
<evidence type="ECO:0000259" key="3">
    <source>
        <dbReference type="Pfam" id="PF13406"/>
    </source>
</evidence>
<keyword evidence="1" id="KW-0732">Signal</keyword>
<feature type="chain" id="PRO_5047346230" evidence="1">
    <location>
        <begin position="23"/>
        <end position="455"/>
    </location>
</feature>
<dbReference type="Pfam" id="PF13406">
    <property type="entry name" value="SLT_2"/>
    <property type="match status" value="1"/>
</dbReference>
<comment type="caution">
    <text evidence="4">The sequence shown here is derived from an EMBL/GenBank/DDBJ whole genome shotgun (WGS) entry which is preliminary data.</text>
</comment>
<dbReference type="PANTHER" id="PTHR30163">
    <property type="entry name" value="MEMBRANE-BOUND LYTIC MUREIN TRANSGLYCOSYLASE B"/>
    <property type="match status" value="1"/>
</dbReference>
<dbReference type="CDD" id="cd13399">
    <property type="entry name" value="Slt35-like"/>
    <property type="match status" value="1"/>
</dbReference>
<evidence type="ECO:0000313" key="5">
    <source>
        <dbReference type="Proteomes" id="UP001624684"/>
    </source>
</evidence>
<name>A0ABW8U8D2_9GAMM</name>
<sequence length="455" mass="49704">MKSSHQKLALSLSVLSLSLLTACTNTSNHTPIQKTITVIQGNASSWASSQPIAQVQKAQPTPKIESHVIDDRSTHQPIAPKAVAEHPITFNDWKEDFIHRAIAKGYGANMVHALMDGANFNQRIVDLDRSQAEFTKMPWEYVSSAASASRVNQGRAKLAQYPTTFNHAELTYGVPKQIVAAIWGMESSFGAATGNTDLVNALSTLAYDGRRREFAENQLFAMLHMLNRGDVESSQFKGSWAGGMGHTQFIPSTWVKEGLDGNGDGHINPWSVGDALNSTASYLKNAGWIAGLAPYYEIRLPNNFNYELLNTKQTLDTWRNLGLSSVVAEDFGGSVLAELWLPAGINGPALLLTPNFEVIRVYNNSTSYALGVSLLAKRLSGNGGLVASWPTHERPLSRSQVERLQNKLNEQGFDAGGVDGVVGANTRRAFARWQSANGRIPDGFISQYSTKDLIW</sequence>
<dbReference type="InterPro" id="IPR036365">
    <property type="entry name" value="PGBD-like_sf"/>
</dbReference>
<feature type="domain" description="Peptidoglycan binding-like" evidence="2">
    <location>
        <begin position="398"/>
        <end position="443"/>
    </location>
</feature>
<dbReference type="PROSITE" id="PS51257">
    <property type="entry name" value="PROKAR_LIPOPROTEIN"/>
    <property type="match status" value="1"/>
</dbReference>
<dbReference type="InterPro" id="IPR011970">
    <property type="entry name" value="MltB_2"/>
</dbReference>
<dbReference type="InterPro" id="IPR002477">
    <property type="entry name" value="Peptidoglycan-bd-like"/>
</dbReference>
<dbReference type="Gene3D" id="1.10.8.350">
    <property type="entry name" value="Bacterial muramidase"/>
    <property type="match status" value="1"/>
</dbReference>
<feature type="signal peptide" evidence="1">
    <location>
        <begin position="1"/>
        <end position="22"/>
    </location>
</feature>
<reference evidence="4 5" key="1">
    <citation type="submission" date="2024-11" db="EMBL/GenBank/DDBJ databases">
        <title>First Report of Moraxella oculi in Brazil in an Infectious Bovine Keratoconjunctivitis Outbreak.</title>
        <authorList>
            <person name="Carvalho C.V."/>
            <person name="Domingues R."/>
            <person name="Coutinho C."/>
            <person name="Honorio N.T.B.S."/>
            <person name="Faza D.R.L.R."/>
            <person name="Carvalho W.A."/>
            <person name="Machado A.B.F."/>
            <person name="Martins M.F."/>
            <person name="Gaspar E.B."/>
        </authorList>
    </citation>
    <scope>NUCLEOTIDE SEQUENCE [LARGE SCALE GENOMIC DNA]</scope>
    <source>
        <strain evidence="4 5">2117LE</strain>
    </source>
</reference>
<gene>
    <name evidence="4" type="ORF">ACJHVH_04875</name>
</gene>
<dbReference type="InterPro" id="IPR043426">
    <property type="entry name" value="MltB-like"/>
</dbReference>